<accession>A0A087U7C7</accession>
<dbReference type="AlphaFoldDB" id="A0A087U7C7"/>
<keyword evidence="2" id="KW-1185">Reference proteome</keyword>
<evidence type="ECO:0000313" key="2">
    <source>
        <dbReference type="Proteomes" id="UP000054359"/>
    </source>
</evidence>
<dbReference type="EMBL" id="KK118555">
    <property type="protein sequence ID" value="KFM73266.1"/>
    <property type="molecule type" value="Genomic_DNA"/>
</dbReference>
<reference evidence="1 2" key="1">
    <citation type="submission" date="2013-11" db="EMBL/GenBank/DDBJ databases">
        <title>Genome sequencing of Stegodyphus mimosarum.</title>
        <authorList>
            <person name="Bechsgaard J."/>
        </authorList>
    </citation>
    <scope>NUCLEOTIDE SEQUENCE [LARGE SCALE GENOMIC DNA]</scope>
</reference>
<proteinExistence type="predicted"/>
<dbReference type="Proteomes" id="UP000054359">
    <property type="component" value="Unassembled WGS sequence"/>
</dbReference>
<organism evidence="1 2">
    <name type="scientific">Stegodyphus mimosarum</name>
    <name type="common">African social velvet spider</name>
    <dbReference type="NCBI Taxonomy" id="407821"/>
    <lineage>
        <taxon>Eukaryota</taxon>
        <taxon>Metazoa</taxon>
        <taxon>Ecdysozoa</taxon>
        <taxon>Arthropoda</taxon>
        <taxon>Chelicerata</taxon>
        <taxon>Arachnida</taxon>
        <taxon>Araneae</taxon>
        <taxon>Araneomorphae</taxon>
        <taxon>Entelegynae</taxon>
        <taxon>Eresoidea</taxon>
        <taxon>Eresidae</taxon>
        <taxon>Stegodyphus</taxon>
    </lineage>
</organism>
<gene>
    <name evidence="1" type="ORF">X975_00021</name>
</gene>
<name>A0A087U7C7_STEMI</name>
<protein>
    <submittedName>
        <fullName evidence="1">Uncharacterized protein</fullName>
    </submittedName>
</protein>
<evidence type="ECO:0000313" key="1">
    <source>
        <dbReference type="EMBL" id="KFM73266.1"/>
    </source>
</evidence>
<sequence>MQVVNEVVSLICCENYLLSHFWGTLDAPKYIVLGFCYYLFSYHKSTFEGGYIILSGIDSFEIPKMCSTSCTKIRHFLAKYSYRPYCFSSGSKFQKWNLGYYQKNMDYMILPLKEKHVGLVLLLT</sequence>
<feature type="non-terminal residue" evidence="1">
    <location>
        <position position="124"/>
    </location>
</feature>